<evidence type="ECO:0000256" key="2">
    <source>
        <dbReference type="ARBA" id="ARBA00008169"/>
    </source>
</evidence>
<dbReference type="GO" id="GO:0005758">
    <property type="term" value="C:mitochondrial intermembrane space"/>
    <property type="evidence" value="ECO:0007669"/>
    <property type="project" value="UniProtKB-SubCell"/>
</dbReference>
<dbReference type="OrthoDB" id="311633at2759"/>
<feature type="compositionally biased region" description="Polar residues" evidence="10">
    <location>
        <begin position="214"/>
        <end position="224"/>
    </location>
</feature>
<feature type="domain" description="Fe-S cluster assembly protein Dre2 N-terminal" evidence="12">
    <location>
        <begin position="57"/>
        <end position="166"/>
    </location>
</feature>
<evidence type="ECO:0000256" key="4">
    <source>
        <dbReference type="ARBA" id="ARBA00022490"/>
    </source>
</evidence>
<comment type="subcellular location">
    <subcellularLocation>
        <location evidence="9">Cytoplasm</location>
    </subcellularLocation>
    <subcellularLocation>
        <location evidence="9">Mitochondrion intermembrane space</location>
    </subcellularLocation>
</comment>
<sequence>MAPVAVPVAPQQSHIVSLKESVLTSTITPAEPEIQGAHLVIGSPATAQDGSYQAAIVSAGEVEKQMADRILDEATTLAENKYANVTVVLSTSDYETFAPRVAQLLKLIFPALVPSGTLTLTNLSTETHASISPEITLNGFIALPGPASTITAQKPAYSSTASFSLKKKTTTTTSVWSTTPSEPSSSSSTPAPPASVPLRKLAKGDKSSKKALWTLSSGPSTPSIDPTALLTPDDLKRPTPCEPAVADAPRRKKACKNCTCGLAEIEKAEEEEITKRRVVVMLDGSESGETKEVQLSEKERLAKAAKMASKATSSCGSCYLGDAFRCASCPYLGLPAFEPGQKVEIDFGMDDI</sequence>
<keyword evidence="6 9" id="KW-0408">Iron</keyword>
<evidence type="ECO:0000256" key="9">
    <source>
        <dbReference type="HAMAP-Rule" id="MF_03115"/>
    </source>
</evidence>
<feature type="region of interest" description="Fe-S binding site B" evidence="9">
    <location>
        <begin position="315"/>
        <end position="329"/>
    </location>
</feature>
<evidence type="ECO:0000259" key="11">
    <source>
        <dbReference type="Pfam" id="PF05093"/>
    </source>
</evidence>
<dbReference type="Pfam" id="PF05093">
    <property type="entry name" value="CIAPIN1"/>
    <property type="match status" value="1"/>
</dbReference>
<reference evidence="13 14" key="1">
    <citation type="submission" date="2014-04" db="EMBL/GenBank/DDBJ databases">
        <authorList>
            <consortium name="DOE Joint Genome Institute"/>
            <person name="Kuo A."/>
            <person name="Girlanda M."/>
            <person name="Perotto S."/>
            <person name="Kohler A."/>
            <person name="Nagy L.G."/>
            <person name="Floudas D."/>
            <person name="Copeland A."/>
            <person name="Barry K.W."/>
            <person name="Cichocki N."/>
            <person name="Veneault-Fourrey C."/>
            <person name="LaButti K."/>
            <person name="Lindquist E.A."/>
            <person name="Lipzen A."/>
            <person name="Lundell T."/>
            <person name="Morin E."/>
            <person name="Murat C."/>
            <person name="Sun H."/>
            <person name="Tunlid A."/>
            <person name="Henrissat B."/>
            <person name="Grigoriev I.V."/>
            <person name="Hibbett D.S."/>
            <person name="Martin F."/>
            <person name="Nordberg H.P."/>
            <person name="Cantor M.N."/>
            <person name="Hua S.X."/>
        </authorList>
    </citation>
    <scope>NUCLEOTIDE SEQUENCE [LARGE SCALE GENOMIC DNA]</scope>
    <source>
        <strain evidence="13 14">MUT 4182</strain>
    </source>
</reference>
<feature type="binding site" evidence="9">
    <location>
        <position position="241"/>
    </location>
    <ligand>
        <name>[2Fe-2S] cluster</name>
        <dbReference type="ChEBI" id="CHEBI:190135"/>
    </ligand>
</feature>
<accession>A0A0C3QGV6</accession>
<comment type="cofactor">
    <cofactor evidence="1 9">
        <name>[4Fe-4S] cluster</name>
        <dbReference type="ChEBI" id="CHEBI:49883"/>
    </cofactor>
</comment>
<feature type="binding site" evidence="9">
    <location>
        <position position="255"/>
    </location>
    <ligand>
        <name>[2Fe-2S] cluster</name>
        <dbReference type="ChEBI" id="CHEBI:190135"/>
    </ligand>
</feature>
<organism evidence="13 14">
    <name type="scientific">Tulasnella calospora MUT 4182</name>
    <dbReference type="NCBI Taxonomy" id="1051891"/>
    <lineage>
        <taxon>Eukaryota</taxon>
        <taxon>Fungi</taxon>
        <taxon>Dikarya</taxon>
        <taxon>Basidiomycota</taxon>
        <taxon>Agaricomycotina</taxon>
        <taxon>Agaricomycetes</taxon>
        <taxon>Cantharellales</taxon>
        <taxon>Tulasnellaceae</taxon>
        <taxon>Tulasnella</taxon>
    </lineage>
</organism>
<keyword evidence="7 9" id="KW-0411">Iron-sulfur</keyword>
<feature type="region of interest" description="Disordered" evidence="10">
    <location>
        <begin position="172"/>
        <end position="245"/>
    </location>
</feature>
<dbReference type="InterPro" id="IPR007785">
    <property type="entry name" value="Anamorsin"/>
</dbReference>
<comment type="cofactor">
    <cofactor evidence="9">
        <name>[2Fe-2S] cluster</name>
        <dbReference type="ChEBI" id="CHEBI:190135"/>
    </cofactor>
</comment>
<keyword evidence="8 9" id="KW-0496">Mitochondrion</keyword>
<dbReference type="GO" id="GO:0016226">
    <property type="term" value="P:iron-sulfur cluster assembly"/>
    <property type="evidence" value="ECO:0007669"/>
    <property type="project" value="UniProtKB-UniRule"/>
</dbReference>
<protein>
    <submittedName>
        <fullName evidence="13">Uncharacterized protein</fullName>
    </submittedName>
</protein>
<feature type="domain" description="Anamorsin C-terminal" evidence="11">
    <location>
        <begin position="238"/>
        <end position="345"/>
    </location>
</feature>
<comment type="similarity">
    <text evidence="2 9">Belongs to the anamorsin family.</text>
</comment>
<dbReference type="Pfam" id="PF16803">
    <property type="entry name" value="DRE2_N"/>
    <property type="match status" value="1"/>
</dbReference>
<dbReference type="HOGENOM" id="CLU_054098_0_0_1"/>
<evidence type="ECO:0000256" key="7">
    <source>
        <dbReference type="ARBA" id="ARBA00023014"/>
    </source>
</evidence>
<feature type="compositionally biased region" description="Low complexity" evidence="10">
    <location>
        <begin position="172"/>
        <end position="189"/>
    </location>
</feature>
<keyword evidence="4 9" id="KW-0963">Cytoplasm</keyword>
<evidence type="ECO:0000313" key="13">
    <source>
        <dbReference type="EMBL" id="KIO30945.1"/>
    </source>
</evidence>
<keyword evidence="3 9" id="KW-0004">4Fe-4S</keyword>
<evidence type="ECO:0000256" key="8">
    <source>
        <dbReference type="ARBA" id="ARBA00023128"/>
    </source>
</evidence>
<dbReference type="HAMAP" id="MF_03115">
    <property type="entry name" value="Anamorsin"/>
    <property type="match status" value="1"/>
</dbReference>
<keyword evidence="5 9" id="KW-0479">Metal-binding</keyword>
<keyword evidence="14" id="KW-1185">Reference proteome</keyword>
<dbReference type="GO" id="GO:0009055">
    <property type="term" value="F:electron transfer activity"/>
    <property type="evidence" value="ECO:0007669"/>
    <property type="project" value="UniProtKB-UniRule"/>
</dbReference>
<comment type="domain">
    <text evidence="9">The twin Cx2C motifs are involved in the recognition by the mitochondrial MIA40-ERV1 disulfide relay system. The formation of 2 disulfide bonds in the Cx2C motifs through dithiol/disulfide exchange reactions effectively traps the protein in the mitochondrial intermembrane space.</text>
</comment>
<reference evidence="14" key="2">
    <citation type="submission" date="2015-01" db="EMBL/GenBank/DDBJ databases">
        <title>Evolutionary Origins and Diversification of the Mycorrhizal Mutualists.</title>
        <authorList>
            <consortium name="DOE Joint Genome Institute"/>
            <consortium name="Mycorrhizal Genomics Consortium"/>
            <person name="Kohler A."/>
            <person name="Kuo A."/>
            <person name="Nagy L.G."/>
            <person name="Floudas D."/>
            <person name="Copeland A."/>
            <person name="Barry K.W."/>
            <person name="Cichocki N."/>
            <person name="Veneault-Fourrey C."/>
            <person name="LaButti K."/>
            <person name="Lindquist E.A."/>
            <person name="Lipzen A."/>
            <person name="Lundell T."/>
            <person name="Morin E."/>
            <person name="Murat C."/>
            <person name="Riley R."/>
            <person name="Ohm R."/>
            <person name="Sun H."/>
            <person name="Tunlid A."/>
            <person name="Henrissat B."/>
            <person name="Grigoriev I.V."/>
            <person name="Hibbett D.S."/>
            <person name="Martin F."/>
        </authorList>
    </citation>
    <scope>NUCLEOTIDE SEQUENCE [LARGE SCALE GENOMIC DNA]</scope>
    <source>
        <strain evidence="14">MUT 4182</strain>
    </source>
</reference>
<dbReference type="InterPro" id="IPR031838">
    <property type="entry name" value="Dre2_N"/>
</dbReference>
<dbReference type="GO" id="GO:0051537">
    <property type="term" value="F:2 iron, 2 sulfur cluster binding"/>
    <property type="evidence" value="ECO:0007669"/>
    <property type="project" value="UniProtKB-UniRule"/>
</dbReference>
<comment type="domain">
    <text evidence="9">The N-terminal domain has structural similarity with S-adenosyl-L-methionine-dependent methyltransferases, but does not bind S-adenosyl-L-methionine. It is required for correct assembly of the 2 Fe-S clusters.</text>
</comment>
<gene>
    <name evidence="13" type="ORF">M407DRAFT_144155</name>
</gene>
<evidence type="ECO:0000256" key="3">
    <source>
        <dbReference type="ARBA" id="ARBA00022485"/>
    </source>
</evidence>
<dbReference type="GO" id="GO:0051539">
    <property type="term" value="F:4 iron, 4 sulfur cluster binding"/>
    <property type="evidence" value="ECO:0007669"/>
    <property type="project" value="UniProtKB-KW"/>
</dbReference>
<keyword evidence="9" id="KW-0001">2Fe-2S</keyword>
<dbReference type="AlphaFoldDB" id="A0A0C3QGV6"/>
<evidence type="ECO:0000259" key="12">
    <source>
        <dbReference type="Pfam" id="PF16803"/>
    </source>
</evidence>
<feature type="short sequence motif" description="Cx2C motif 1" evidence="9">
    <location>
        <begin position="315"/>
        <end position="318"/>
    </location>
</feature>
<feature type="binding site" evidence="9">
    <location>
        <position position="258"/>
    </location>
    <ligand>
        <name>[2Fe-2S] cluster</name>
        <dbReference type="ChEBI" id="CHEBI:190135"/>
    </ligand>
</feature>
<feature type="binding site" evidence="9">
    <location>
        <position position="260"/>
    </location>
    <ligand>
        <name>[2Fe-2S] cluster</name>
        <dbReference type="ChEBI" id="CHEBI:190135"/>
    </ligand>
</feature>
<dbReference type="PANTHER" id="PTHR13273:SF14">
    <property type="entry name" value="ANAMORSIN"/>
    <property type="match status" value="1"/>
</dbReference>
<dbReference type="STRING" id="1051891.A0A0C3QGV6"/>
<feature type="short sequence motif" description="Cx2C motif 2" evidence="9">
    <location>
        <begin position="326"/>
        <end position="329"/>
    </location>
</feature>
<evidence type="ECO:0000256" key="1">
    <source>
        <dbReference type="ARBA" id="ARBA00001966"/>
    </source>
</evidence>
<dbReference type="EMBL" id="KN822967">
    <property type="protein sequence ID" value="KIO30945.1"/>
    <property type="molecule type" value="Genomic_DNA"/>
</dbReference>
<evidence type="ECO:0000256" key="5">
    <source>
        <dbReference type="ARBA" id="ARBA00022723"/>
    </source>
</evidence>
<comment type="caution">
    <text evidence="9">Lacks conserved residue(s) required for the propagation of feature annotation.</text>
</comment>
<dbReference type="Proteomes" id="UP000054248">
    <property type="component" value="Unassembled WGS sequence"/>
</dbReference>
<name>A0A0C3QGV6_9AGAM</name>
<evidence type="ECO:0000256" key="6">
    <source>
        <dbReference type="ARBA" id="ARBA00023004"/>
    </source>
</evidence>
<comment type="domain">
    <text evidence="9">The C-terminal domain binds 2 Fe-S clusters but is otherwise mostly in an intrinsically disordered conformation.</text>
</comment>
<evidence type="ECO:0000313" key="14">
    <source>
        <dbReference type="Proteomes" id="UP000054248"/>
    </source>
</evidence>
<dbReference type="PANTHER" id="PTHR13273">
    <property type="entry name" value="ANAMORSIN"/>
    <property type="match status" value="1"/>
</dbReference>
<evidence type="ECO:0000256" key="10">
    <source>
        <dbReference type="SAM" id="MobiDB-lite"/>
    </source>
</evidence>
<feature type="binding site" evidence="9">
    <location>
        <position position="326"/>
    </location>
    <ligand>
        <name>[4Fe-4S] cluster</name>
        <dbReference type="ChEBI" id="CHEBI:49883"/>
    </ligand>
</feature>
<feature type="binding site" evidence="9">
    <location>
        <position position="329"/>
    </location>
    <ligand>
        <name>[4Fe-4S] cluster</name>
        <dbReference type="ChEBI" id="CHEBI:49883"/>
    </ligand>
</feature>
<feature type="binding site" evidence="9">
    <location>
        <position position="315"/>
    </location>
    <ligand>
        <name>[4Fe-4S] cluster</name>
        <dbReference type="ChEBI" id="CHEBI:49883"/>
    </ligand>
</feature>
<dbReference type="InterPro" id="IPR046408">
    <property type="entry name" value="CIAPIN1"/>
</dbReference>
<dbReference type="GO" id="GO:0046872">
    <property type="term" value="F:metal ion binding"/>
    <property type="evidence" value="ECO:0007669"/>
    <property type="project" value="UniProtKB-KW"/>
</dbReference>
<proteinExistence type="inferred from homology"/>
<feature type="binding site" evidence="9">
    <location>
        <position position="318"/>
    </location>
    <ligand>
        <name>[4Fe-4S] cluster</name>
        <dbReference type="ChEBI" id="CHEBI:49883"/>
    </ligand>
</feature>